<reference evidence="1 2" key="1">
    <citation type="submission" date="2019-01" db="EMBL/GenBank/DDBJ databases">
        <title>Spirosoma flava sp. nov., a propanil-degrading bacterium isolated from herbicide-contaminated soil.</title>
        <authorList>
            <person name="Zhang L."/>
            <person name="Jiang J.-D."/>
        </authorList>
    </citation>
    <scope>NUCLEOTIDE SEQUENCE [LARGE SCALE GENOMIC DNA]</scope>
    <source>
        <strain evidence="1 2">TY50</strain>
    </source>
</reference>
<organism evidence="1 2">
    <name type="scientific">Spirosoma sordidisoli</name>
    <dbReference type="NCBI Taxonomy" id="2502893"/>
    <lineage>
        <taxon>Bacteria</taxon>
        <taxon>Pseudomonadati</taxon>
        <taxon>Bacteroidota</taxon>
        <taxon>Cytophagia</taxon>
        <taxon>Cytophagales</taxon>
        <taxon>Cytophagaceae</taxon>
        <taxon>Spirosoma</taxon>
    </lineage>
</organism>
<proteinExistence type="predicted"/>
<evidence type="ECO:0008006" key="3">
    <source>
        <dbReference type="Google" id="ProtNLM"/>
    </source>
</evidence>
<gene>
    <name evidence="1" type="ORF">EQG79_15255</name>
</gene>
<comment type="caution">
    <text evidence="1">The sequence shown here is derived from an EMBL/GenBank/DDBJ whole genome shotgun (WGS) entry which is preliminary data.</text>
</comment>
<dbReference type="PROSITE" id="PS51257">
    <property type="entry name" value="PROKAR_LIPOPROTEIN"/>
    <property type="match status" value="1"/>
</dbReference>
<accession>A0A4Q2UM36</accession>
<dbReference type="AlphaFoldDB" id="A0A4Q2UM36"/>
<keyword evidence="2" id="KW-1185">Reference proteome</keyword>
<evidence type="ECO:0000313" key="1">
    <source>
        <dbReference type="EMBL" id="RYC68781.1"/>
    </source>
</evidence>
<protein>
    <recommendedName>
        <fullName evidence="3">Lipoprotein</fullName>
    </recommendedName>
</protein>
<name>A0A4Q2UM36_9BACT</name>
<dbReference type="Proteomes" id="UP000290407">
    <property type="component" value="Unassembled WGS sequence"/>
</dbReference>
<evidence type="ECO:0000313" key="2">
    <source>
        <dbReference type="Proteomes" id="UP000290407"/>
    </source>
</evidence>
<dbReference type="EMBL" id="SBLB01000004">
    <property type="protein sequence ID" value="RYC68781.1"/>
    <property type="molecule type" value="Genomic_DNA"/>
</dbReference>
<sequence>MKVTTRWPGFLWLVSLSLIGLVTGCRVSAPTETLDAGYYSVRRSPEAGLLHKRVYLTDSQDSMQLILPHTDGRRQITGKASADWTFAQTEVDIDVFTLPFKIRPAKGALPPQLNSNFNAAVYLGRRLDFHRYGYRSVTPSFGTRTLKSQGFGYGLFMGIGSATINDLVTSSQIPYEYEGVVINAGVATIFDAHIFNVGLAIGVDSLMDSNRRSWLYQHRPWFGVLFGLNLN</sequence>
<dbReference type="RefSeq" id="WP_077921669.1">
    <property type="nucleotide sequence ID" value="NZ_SBLB01000004.1"/>
</dbReference>